<reference evidence="1" key="1">
    <citation type="journal article" date="2022" name="Int. J. Mol. Sci.">
        <title>Draft Genome of Tanacetum Coccineum: Genomic Comparison of Closely Related Tanacetum-Family Plants.</title>
        <authorList>
            <person name="Yamashiro T."/>
            <person name="Shiraishi A."/>
            <person name="Nakayama K."/>
            <person name="Satake H."/>
        </authorList>
    </citation>
    <scope>NUCLEOTIDE SEQUENCE</scope>
</reference>
<evidence type="ECO:0000313" key="2">
    <source>
        <dbReference type="Proteomes" id="UP001151760"/>
    </source>
</evidence>
<comment type="caution">
    <text evidence="1">The sequence shown here is derived from an EMBL/GenBank/DDBJ whole genome shotgun (WGS) entry which is preliminary data.</text>
</comment>
<proteinExistence type="predicted"/>
<accession>A0ABQ5HFE0</accession>
<organism evidence="1 2">
    <name type="scientific">Tanacetum coccineum</name>
    <dbReference type="NCBI Taxonomy" id="301880"/>
    <lineage>
        <taxon>Eukaryota</taxon>
        <taxon>Viridiplantae</taxon>
        <taxon>Streptophyta</taxon>
        <taxon>Embryophyta</taxon>
        <taxon>Tracheophyta</taxon>
        <taxon>Spermatophyta</taxon>
        <taxon>Magnoliopsida</taxon>
        <taxon>eudicotyledons</taxon>
        <taxon>Gunneridae</taxon>
        <taxon>Pentapetalae</taxon>
        <taxon>asterids</taxon>
        <taxon>campanulids</taxon>
        <taxon>Asterales</taxon>
        <taxon>Asteraceae</taxon>
        <taxon>Asteroideae</taxon>
        <taxon>Anthemideae</taxon>
        <taxon>Anthemidinae</taxon>
        <taxon>Tanacetum</taxon>
    </lineage>
</organism>
<dbReference type="EMBL" id="BQNB010019499">
    <property type="protein sequence ID" value="GJT85942.1"/>
    <property type="molecule type" value="Genomic_DNA"/>
</dbReference>
<keyword evidence="2" id="KW-1185">Reference proteome</keyword>
<name>A0ABQ5HFE0_9ASTR</name>
<gene>
    <name evidence="1" type="ORF">Tco_1067659</name>
</gene>
<dbReference type="Proteomes" id="UP001151760">
    <property type="component" value="Unassembled WGS sequence"/>
</dbReference>
<sequence>MWGDLQLGIESYQTKINLERPNWDAADYYFKEDYTIVPKPRAVVYETENDQESNAVNELQQVSPRMTREEAKTSITAIERKGLQLRRFDIMDSVPSTTIPSHSESLKKTFCFISTETIQCYLIDSFSLPQLVDIEHRGQSALSLPDY</sequence>
<protein>
    <submittedName>
        <fullName evidence="1">Uncharacterized protein</fullName>
    </submittedName>
</protein>
<evidence type="ECO:0000313" key="1">
    <source>
        <dbReference type="EMBL" id="GJT85942.1"/>
    </source>
</evidence>
<reference evidence="1" key="2">
    <citation type="submission" date="2022-01" db="EMBL/GenBank/DDBJ databases">
        <authorList>
            <person name="Yamashiro T."/>
            <person name="Shiraishi A."/>
            <person name="Satake H."/>
            <person name="Nakayama K."/>
        </authorList>
    </citation>
    <scope>NUCLEOTIDE SEQUENCE</scope>
</reference>